<dbReference type="SUPFAM" id="SSF54791">
    <property type="entry name" value="Eukaryotic type KH-domain (KH-domain type I)"/>
    <property type="match status" value="1"/>
</dbReference>
<dbReference type="Proteomes" id="UP000570595">
    <property type="component" value="Unassembled WGS sequence"/>
</dbReference>
<comment type="caution">
    <text evidence="6">The sequence shown here is derived from an EMBL/GenBank/DDBJ whole genome shotgun (WGS) entry which is preliminary data.</text>
</comment>
<dbReference type="PANTHER" id="PTHR15744:SF0">
    <property type="entry name" value="KH HOMOLOGY DOMAIN-CONTAINING PROTEIN 4"/>
    <property type="match status" value="1"/>
</dbReference>
<organism evidence="6 7">
    <name type="scientific">Perkinsus olseni</name>
    <name type="common">Perkinsus atlanticus</name>
    <dbReference type="NCBI Taxonomy" id="32597"/>
    <lineage>
        <taxon>Eukaryota</taxon>
        <taxon>Sar</taxon>
        <taxon>Alveolata</taxon>
        <taxon>Perkinsozoa</taxon>
        <taxon>Perkinsea</taxon>
        <taxon>Perkinsida</taxon>
        <taxon>Perkinsidae</taxon>
        <taxon>Perkinsus</taxon>
    </lineage>
</organism>
<accession>A0A7J6LJI4</accession>
<dbReference type="InterPro" id="IPR036612">
    <property type="entry name" value="KH_dom_type_1_sf"/>
</dbReference>
<keyword evidence="2" id="KW-0479">Metal-binding</keyword>
<dbReference type="InterPro" id="IPR047889">
    <property type="entry name" value="KHDC4_KH-I_second"/>
</dbReference>
<feature type="region of interest" description="Disordered" evidence="3">
    <location>
        <begin position="319"/>
        <end position="359"/>
    </location>
</feature>
<dbReference type="AlphaFoldDB" id="A0A7J6LJI4"/>
<dbReference type="PROSITE" id="PS50102">
    <property type="entry name" value="RRM"/>
    <property type="match status" value="1"/>
</dbReference>
<feature type="compositionally biased region" description="Low complexity" evidence="3">
    <location>
        <begin position="16"/>
        <end position="28"/>
    </location>
</feature>
<dbReference type="Pfam" id="PF00076">
    <property type="entry name" value="RRM_1"/>
    <property type="match status" value="1"/>
</dbReference>
<feature type="region of interest" description="Disordered" evidence="3">
    <location>
        <begin position="1"/>
        <end position="31"/>
    </location>
</feature>
<proteinExistence type="predicted"/>
<protein>
    <submittedName>
        <fullName evidence="6">Uncharacterized protein</fullName>
    </submittedName>
</protein>
<evidence type="ECO:0000313" key="6">
    <source>
        <dbReference type="EMBL" id="KAF4659428.1"/>
    </source>
</evidence>
<evidence type="ECO:0000313" key="7">
    <source>
        <dbReference type="Proteomes" id="UP000570595"/>
    </source>
</evidence>
<dbReference type="Gene3D" id="3.30.1370.10">
    <property type="entry name" value="K Homology domain, type 1"/>
    <property type="match status" value="1"/>
</dbReference>
<dbReference type="GO" id="GO:0003723">
    <property type="term" value="F:RNA binding"/>
    <property type="evidence" value="ECO:0007669"/>
    <property type="project" value="UniProtKB-UniRule"/>
</dbReference>
<dbReference type="InterPro" id="IPR012677">
    <property type="entry name" value="Nucleotide-bd_a/b_plait_sf"/>
</dbReference>
<dbReference type="CDD" id="cd00590">
    <property type="entry name" value="RRM_SF"/>
    <property type="match status" value="1"/>
</dbReference>
<dbReference type="GO" id="GO:0005634">
    <property type="term" value="C:nucleus"/>
    <property type="evidence" value="ECO:0007669"/>
    <property type="project" value="InterPro"/>
</dbReference>
<dbReference type="Gene3D" id="3.30.70.330">
    <property type="match status" value="1"/>
</dbReference>
<keyword evidence="2" id="KW-0862">Zinc</keyword>
<keyword evidence="2" id="KW-0863">Zinc-finger</keyword>
<dbReference type="PANTHER" id="PTHR15744">
    <property type="entry name" value="BLOM7"/>
    <property type="match status" value="1"/>
</dbReference>
<dbReference type="SUPFAM" id="SSF54928">
    <property type="entry name" value="RNA-binding domain, RBD"/>
    <property type="match status" value="1"/>
</dbReference>
<keyword evidence="1" id="KW-0694">RNA-binding</keyword>
<evidence type="ECO:0000259" key="5">
    <source>
        <dbReference type="PROSITE" id="PS50103"/>
    </source>
</evidence>
<feature type="domain" description="RRM" evidence="4">
    <location>
        <begin position="55"/>
        <end position="134"/>
    </location>
</feature>
<evidence type="ECO:0000256" key="3">
    <source>
        <dbReference type="SAM" id="MobiDB-lite"/>
    </source>
</evidence>
<gene>
    <name evidence="6" type="ORF">FOZ61_004738</name>
</gene>
<dbReference type="InterPro" id="IPR031121">
    <property type="entry name" value="RIK/BLOM7"/>
</dbReference>
<feature type="domain" description="C3H1-type" evidence="5">
    <location>
        <begin position="368"/>
        <end position="387"/>
    </location>
</feature>
<evidence type="ECO:0000256" key="1">
    <source>
        <dbReference type="PROSITE-ProRule" id="PRU00176"/>
    </source>
</evidence>
<dbReference type="InterPro" id="IPR055256">
    <property type="entry name" value="KH_1_KHDC4/BBP-like"/>
</dbReference>
<reference evidence="6 7" key="1">
    <citation type="submission" date="2020-04" db="EMBL/GenBank/DDBJ databases">
        <title>Perkinsus olseni comparative genomics.</title>
        <authorList>
            <person name="Bogema D.R."/>
        </authorList>
    </citation>
    <scope>NUCLEOTIDE SEQUENCE [LARGE SCALE GENOMIC DNA]</scope>
    <source>
        <strain evidence="6">ATCC PRA-179</strain>
    </source>
</reference>
<name>A0A7J6LJI4_PEROL</name>
<dbReference type="Pfam" id="PF22675">
    <property type="entry name" value="KH-I_KHDC4-BBP"/>
    <property type="match status" value="1"/>
</dbReference>
<sequence length="954" mass="106971">MVLAGHLPPTAPSPIDPRSSTSRSSSESRNVEKVNPFLTYQNNVSQAGDLSSFALVLMLEGIRNDFAFSENDLWSTFVKYGPLKTVQLLDSVSAPDVALVEFQENSDAQECQRHLDGMVLKLEGDTCVVRLKRFSADVEKELRNLLETAAAASLQREGEGGGPGIDAEGFAAMSSGGRWCARFVIGAERMHKDFPIVGRIIGPNGEHMKEIHNKTSAKLRLRGRRSNYREGPEQKESDEPLHLCVSSNDEVSYRRTCEMVEHLMKGVYEDYGVWCSQRGIPIPAIQMIMVEGSTQESLEDKLHELYAAQNMLLGKKRRSALGEASDDEDDDGVAAPKAVDPRLPENQPHGFDASQTGPAYKRLRSDVGGASKICRHWLRGQCHYGDRFHVNGDSVELQRLRFNHFETKRRERISRVLAERAAVMRDQSPIASSAHASKGMQNLQMVESLIAKEAAKLERDLKNQARCGIHKADSGVTQNKRYHVAMERENREQIERESQLEFRERYRRERVAAAQKQIEAKGQQVKDAIDARMEENRSRLQALESDFVARQADASAHQLSEDQRLKQWQVQQDLTSSEKSEEWEKKRAAMNNKIAELEVERALQGQVLRQRFENKIYTAEKKKEADLAQHLLKHKTAHFKLVDAKEKREELERVDRHRRDLIGRQMDDKEEKIATMLSTKDLVMAQRKMLLQQQECLKGKPMNIRQIMPGPADYSHHMNSIKENPAPKIARSKPKLLIPGATDFELMKAKSIPPPGAYDPKVLPSGSGLWDDVKVSMGKGSKTTYLDEEQAAKRFAPGPGAYEVAAKTSSLQLDHGTKIVRDYVKNGREPSFIPPPEDSPGPAGYSVDRFHRQERLRRLGTLHATLLVLLDLVLSVLGKPVEIESSVVDAPLRLPPIGFTAPDATAVSIEPGASHFLIEVVSLVVMLLTLSQLSLLVWSSAQLFLEEVPSGKLL</sequence>
<dbReference type="InterPro" id="IPR000504">
    <property type="entry name" value="RRM_dom"/>
</dbReference>
<dbReference type="GO" id="GO:0008270">
    <property type="term" value="F:zinc ion binding"/>
    <property type="evidence" value="ECO:0007669"/>
    <property type="project" value="UniProtKB-KW"/>
</dbReference>
<evidence type="ECO:0000256" key="2">
    <source>
        <dbReference type="PROSITE-ProRule" id="PRU00723"/>
    </source>
</evidence>
<dbReference type="PROSITE" id="PS50084">
    <property type="entry name" value="KH_TYPE_1"/>
    <property type="match status" value="1"/>
</dbReference>
<dbReference type="OrthoDB" id="434090at2759"/>
<dbReference type="PROSITE" id="PS50103">
    <property type="entry name" value="ZF_C3H1"/>
    <property type="match status" value="1"/>
</dbReference>
<dbReference type="InterPro" id="IPR000571">
    <property type="entry name" value="Znf_CCCH"/>
</dbReference>
<dbReference type="InterPro" id="IPR035979">
    <property type="entry name" value="RBD_domain_sf"/>
</dbReference>
<feature type="zinc finger region" description="C3H1-type" evidence="2">
    <location>
        <begin position="368"/>
        <end position="387"/>
    </location>
</feature>
<dbReference type="EMBL" id="JABAHT010000268">
    <property type="protein sequence ID" value="KAF4659428.1"/>
    <property type="molecule type" value="Genomic_DNA"/>
</dbReference>
<dbReference type="CDD" id="cd22386">
    <property type="entry name" value="KH-I_KHDC4_rpt2"/>
    <property type="match status" value="1"/>
</dbReference>
<evidence type="ECO:0000259" key="4">
    <source>
        <dbReference type="PROSITE" id="PS50102"/>
    </source>
</evidence>